<proteinExistence type="predicted"/>
<dbReference type="PANTHER" id="PTHR43244">
    <property type="match status" value="1"/>
</dbReference>
<dbReference type="InterPro" id="IPR036661">
    <property type="entry name" value="Luciferase-like_sf"/>
</dbReference>
<dbReference type="PANTHER" id="PTHR43244:SF1">
    <property type="entry name" value="5,10-METHYLENETETRAHYDROMETHANOPTERIN REDUCTASE"/>
    <property type="match status" value="1"/>
</dbReference>
<feature type="domain" description="Luciferase-like" evidence="2">
    <location>
        <begin position="12"/>
        <end position="298"/>
    </location>
</feature>
<dbReference type="InterPro" id="IPR011251">
    <property type="entry name" value="Luciferase-like_dom"/>
</dbReference>
<gene>
    <name evidence="3" type="ORF">HQ497_04840</name>
</gene>
<dbReference type="EC" id="1.-.-.-" evidence="3"/>
<evidence type="ECO:0000313" key="3">
    <source>
        <dbReference type="EMBL" id="NQV64673.1"/>
    </source>
</evidence>
<evidence type="ECO:0000259" key="2">
    <source>
        <dbReference type="Pfam" id="PF00296"/>
    </source>
</evidence>
<organism evidence="3 4">
    <name type="scientific">SAR86 cluster bacterium</name>
    <dbReference type="NCBI Taxonomy" id="2030880"/>
    <lineage>
        <taxon>Bacteria</taxon>
        <taxon>Pseudomonadati</taxon>
        <taxon>Pseudomonadota</taxon>
        <taxon>Gammaproteobacteria</taxon>
        <taxon>SAR86 cluster</taxon>
    </lineage>
</organism>
<dbReference type="SUPFAM" id="SSF51679">
    <property type="entry name" value="Bacterial luciferase-like"/>
    <property type="match status" value="1"/>
</dbReference>
<dbReference type="CDD" id="cd01097">
    <property type="entry name" value="Tetrahydromethanopterin_reductase"/>
    <property type="match status" value="1"/>
</dbReference>
<protein>
    <submittedName>
        <fullName evidence="3">TIGR03564 family F420-dependent LLM class oxidoreductase</fullName>
        <ecNumber evidence="3">1.-.-.-</ecNumber>
    </submittedName>
</protein>
<name>A0A972VVU8_9GAMM</name>
<dbReference type="Gene3D" id="3.20.20.30">
    <property type="entry name" value="Luciferase-like domain"/>
    <property type="match status" value="1"/>
</dbReference>
<dbReference type="EMBL" id="JABMOJ010000176">
    <property type="protein sequence ID" value="NQV64673.1"/>
    <property type="molecule type" value="Genomic_DNA"/>
</dbReference>
<accession>A0A972VVU8</accession>
<dbReference type="Proteomes" id="UP000754644">
    <property type="component" value="Unassembled WGS sequence"/>
</dbReference>
<keyword evidence="1 3" id="KW-0560">Oxidoreductase</keyword>
<evidence type="ECO:0000256" key="1">
    <source>
        <dbReference type="ARBA" id="ARBA00023002"/>
    </source>
</evidence>
<dbReference type="NCBIfam" id="TIGR03564">
    <property type="entry name" value="F420_MSMEG_4879"/>
    <property type="match status" value="1"/>
</dbReference>
<dbReference type="InterPro" id="IPR050564">
    <property type="entry name" value="F420-G6PD/mer"/>
</dbReference>
<dbReference type="AlphaFoldDB" id="A0A972VVU8"/>
<reference evidence="3" key="1">
    <citation type="submission" date="2020-05" db="EMBL/GenBank/DDBJ databases">
        <title>Sulfur intermediates as new biogeochemical hubs in an aquatic model microbial ecosystem.</title>
        <authorList>
            <person name="Vigneron A."/>
        </authorList>
    </citation>
    <scope>NUCLEOTIDE SEQUENCE</scope>
    <source>
        <strain evidence="3">Bin.250</strain>
    </source>
</reference>
<sequence>MRIGLMLGATDGPDGTVDKMVKSAQEAEALGFDNLWMANIFGLDAISTLGIIGYETKKIGLGTAVTPSYPRHPTAIAQQALTTGAAASGRFSLGIGLSHQVVIEDMMGLSYAHPARHMREYLSVLGPLLRGEMANFSGEQYQVNNFQIGLPGRQAVPLLVAALGPVMLKLAGEMADGTITWMTGPNTLESHIIPTINGAAHAVGKPDAVVAAGFPVVLTNDVDAAKEMIAKSLQVYGVLPSYRAMLDKEGAAGPADIAFAGNEVELRARIQRLRDIGVTDFCASIVETDAATTQRTREFLAAEVSA</sequence>
<evidence type="ECO:0000313" key="4">
    <source>
        <dbReference type="Proteomes" id="UP000754644"/>
    </source>
</evidence>
<comment type="caution">
    <text evidence="3">The sequence shown here is derived from an EMBL/GenBank/DDBJ whole genome shotgun (WGS) entry which is preliminary data.</text>
</comment>
<dbReference type="Pfam" id="PF00296">
    <property type="entry name" value="Bac_luciferase"/>
    <property type="match status" value="1"/>
</dbReference>
<dbReference type="InterPro" id="IPR019910">
    <property type="entry name" value="Lucif-like_OxRdtase_MSMEG_4879"/>
</dbReference>
<dbReference type="GO" id="GO:0016705">
    <property type="term" value="F:oxidoreductase activity, acting on paired donors, with incorporation or reduction of molecular oxygen"/>
    <property type="evidence" value="ECO:0007669"/>
    <property type="project" value="InterPro"/>
</dbReference>